<dbReference type="Proteomes" id="UP000644147">
    <property type="component" value="Unassembled WGS sequence"/>
</dbReference>
<sequence length="156" mass="18093">MENTQASTSAFDLKTVPFLLEKLTEETKPHWGKMSAQHMLEHLGNTLVIVRSKQELPTITPEDQLPAYHKFLMSDKPFARDIPNQFIGSAPPALRFENLETAKTKVLAALESFHKFFAENPEARPVHPFFGKLNHEEWLQFQRKHFQHHFTQFGLI</sequence>
<reference evidence="1 2" key="1">
    <citation type="submission" date="2020-12" db="EMBL/GenBank/DDBJ databases">
        <title>Bacterial novel species Adhaeribacter sp. BT258 isolated from soil.</title>
        <authorList>
            <person name="Jung H.-Y."/>
        </authorList>
    </citation>
    <scope>NUCLEOTIDE SEQUENCE [LARGE SCALE GENOMIC DNA]</scope>
    <source>
        <strain evidence="1 2">BT258</strain>
    </source>
</reference>
<evidence type="ECO:0000313" key="1">
    <source>
        <dbReference type="EMBL" id="MBK0404164.1"/>
    </source>
</evidence>
<protein>
    <submittedName>
        <fullName evidence="1">DinB family protein</fullName>
    </submittedName>
</protein>
<dbReference type="Gene3D" id="1.20.120.450">
    <property type="entry name" value="dinb family like domain"/>
    <property type="match status" value="1"/>
</dbReference>
<name>A0ABS1C435_9BACT</name>
<dbReference type="RefSeq" id="WP_200507000.1">
    <property type="nucleotide sequence ID" value="NZ_JAEHFX010000007.1"/>
</dbReference>
<dbReference type="InterPro" id="IPR034660">
    <property type="entry name" value="DinB/YfiT-like"/>
</dbReference>
<gene>
    <name evidence="1" type="ORF">I5M27_14305</name>
</gene>
<comment type="caution">
    <text evidence="1">The sequence shown here is derived from an EMBL/GenBank/DDBJ whole genome shotgun (WGS) entry which is preliminary data.</text>
</comment>
<organism evidence="1 2">
    <name type="scientific">Adhaeribacter terrigena</name>
    <dbReference type="NCBI Taxonomy" id="2793070"/>
    <lineage>
        <taxon>Bacteria</taxon>
        <taxon>Pseudomonadati</taxon>
        <taxon>Bacteroidota</taxon>
        <taxon>Cytophagia</taxon>
        <taxon>Cytophagales</taxon>
        <taxon>Hymenobacteraceae</taxon>
        <taxon>Adhaeribacter</taxon>
    </lineage>
</organism>
<dbReference type="SUPFAM" id="SSF109854">
    <property type="entry name" value="DinB/YfiT-like putative metalloenzymes"/>
    <property type="match status" value="1"/>
</dbReference>
<keyword evidence="2" id="KW-1185">Reference proteome</keyword>
<dbReference type="InterPro" id="IPR011463">
    <property type="entry name" value="DUF1569"/>
</dbReference>
<proteinExistence type="predicted"/>
<accession>A0ABS1C435</accession>
<dbReference type="EMBL" id="JAEHFX010000007">
    <property type="protein sequence ID" value="MBK0404164.1"/>
    <property type="molecule type" value="Genomic_DNA"/>
</dbReference>
<dbReference type="Pfam" id="PF07606">
    <property type="entry name" value="DUF1569"/>
    <property type="match status" value="1"/>
</dbReference>
<evidence type="ECO:0000313" key="2">
    <source>
        <dbReference type="Proteomes" id="UP000644147"/>
    </source>
</evidence>